<evidence type="ECO:0000313" key="2">
    <source>
        <dbReference type="EMBL" id="MBS4222102.1"/>
    </source>
</evidence>
<dbReference type="Proteomes" id="UP000676456">
    <property type="component" value="Unassembled WGS sequence"/>
</dbReference>
<keyword evidence="1" id="KW-0472">Membrane</keyword>
<keyword evidence="1" id="KW-0812">Transmembrane</keyword>
<gene>
    <name evidence="2" type="ORF">KHA91_04945</name>
</gene>
<name>A0A942Z453_9BACI</name>
<organism evidence="2 3">
    <name type="scientific">Lederbergia citrea</name>
    <dbReference type="NCBI Taxonomy" id="2833581"/>
    <lineage>
        <taxon>Bacteria</taxon>
        <taxon>Bacillati</taxon>
        <taxon>Bacillota</taxon>
        <taxon>Bacilli</taxon>
        <taxon>Bacillales</taxon>
        <taxon>Bacillaceae</taxon>
        <taxon>Lederbergia</taxon>
    </lineage>
</organism>
<proteinExistence type="predicted"/>
<dbReference type="RefSeq" id="WP_213097072.1">
    <property type="nucleotide sequence ID" value="NZ_JAGYPK010000001.1"/>
</dbReference>
<evidence type="ECO:0000313" key="3">
    <source>
        <dbReference type="Proteomes" id="UP000676456"/>
    </source>
</evidence>
<feature type="transmembrane region" description="Helical" evidence="1">
    <location>
        <begin position="37"/>
        <end position="57"/>
    </location>
</feature>
<accession>A0A942Z453</accession>
<keyword evidence="3" id="KW-1185">Reference proteome</keyword>
<dbReference type="AlphaFoldDB" id="A0A942Z453"/>
<keyword evidence="1" id="KW-1133">Transmembrane helix</keyword>
<evidence type="ECO:0000256" key="1">
    <source>
        <dbReference type="SAM" id="Phobius"/>
    </source>
</evidence>
<reference evidence="2 3" key="1">
    <citation type="submission" date="2021-05" db="EMBL/GenBank/DDBJ databases">
        <title>Novel Bacillus species.</title>
        <authorList>
            <person name="Liu G."/>
        </authorList>
    </citation>
    <scope>NUCLEOTIDE SEQUENCE [LARGE SCALE GENOMIC DNA]</scope>
    <source>
        <strain evidence="2 3">FJAT-49682</strain>
    </source>
</reference>
<comment type="caution">
    <text evidence="2">The sequence shown here is derived from an EMBL/GenBank/DDBJ whole genome shotgun (WGS) entry which is preliminary data.</text>
</comment>
<feature type="transmembrane region" description="Helical" evidence="1">
    <location>
        <begin position="12"/>
        <end position="31"/>
    </location>
</feature>
<protein>
    <submittedName>
        <fullName evidence="2">Uncharacterized protein</fullName>
    </submittedName>
</protein>
<dbReference type="EMBL" id="JAGYPN010000001">
    <property type="protein sequence ID" value="MBS4222102.1"/>
    <property type="molecule type" value="Genomic_DNA"/>
</dbReference>
<sequence length="242" mass="28274">MNIRNHYSGMARLYIHQSILYTIILTIVVLPCLKKTHIFPVIGTGIFILASIVYYFFRYLYFSFKVNALPRPHFAKQQGSVYFLIMPSPVSAYHWKLFSSNGICKFSIVAVTGKEKKSKIKATNSKKARVLRVMDHEKNMTCLAFKEKHSFHLYTEGNELLFSAKKQNKREFYGSNGLDRYQYKKMAYNFVVTKNGRKIMTISQGLMPTRLQKLFYASTPVVTFDSNIKDYERHFCLALFFR</sequence>